<reference evidence="1" key="2">
    <citation type="journal article" date="2015" name="Data Brief">
        <title>Shoot transcriptome of the giant reed, Arundo donax.</title>
        <authorList>
            <person name="Barrero R.A."/>
            <person name="Guerrero F.D."/>
            <person name="Moolhuijzen P."/>
            <person name="Goolsby J.A."/>
            <person name="Tidwell J."/>
            <person name="Bellgard S.E."/>
            <person name="Bellgard M.I."/>
        </authorList>
    </citation>
    <scope>NUCLEOTIDE SEQUENCE</scope>
    <source>
        <tissue evidence="1">Shoot tissue taken approximately 20 cm above the soil surface</tissue>
    </source>
</reference>
<protein>
    <submittedName>
        <fullName evidence="1">Uncharacterized protein</fullName>
    </submittedName>
</protein>
<accession>A0A0A9BVX8</accession>
<sequence length="42" mass="4649">MVDYVGLYVFVSTASHYYASDPASDMESATIDQQLISFNAKL</sequence>
<evidence type="ECO:0000313" key="1">
    <source>
        <dbReference type="EMBL" id="JAD68174.1"/>
    </source>
</evidence>
<organism evidence="1">
    <name type="scientific">Arundo donax</name>
    <name type="common">Giant reed</name>
    <name type="synonym">Donax arundinaceus</name>
    <dbReference type="NCBI Taxonomy" id="35708"/>
    <lineage>
        <taxon>Eukaryota</taxon>
        <taxon>Viridiplantae</taxon>
        <taxon>Streptophyta</taxon>
        <taxon>Embryophyta</taxon>
        <taxon>Tracheophyta</taxon>
        <taxon>Spermatophyta</taxon>
        <taxon>Magnoliopsida</taxon>
        <taxon>Liliopsida</taxon>
        <taxon>Poales</taxon>
        <taxon>Poaceae</taxon>
        <taxon>PACMAD clade</taxon>
        <taxon>Arundinoideae</taxon>
        <taxon>Arundineae</taxon>
        <taxon>Arundo</taxon>
    </lineage>
</organism>
<proteinExistence type="predicted"/>
<dbReference type="AlphaFoldDB" id="A0A0A9BVX8"/>
<name>A0A0A9BVX8_ARUDO</name>
<reference evidence="1" key="1">
    <citation type="submission" date="2014-09" db="EMBL/GenBank/DDBJ databases">
        <authorList>
            <person name="Magalhaes I.L.F."/>
            <person name="Oliveira U."/>
            <person name="Santos F.R."/>
            <person name="Vidigal T.H.D.A."/>
            <person name="Brescovit A.D."/>
            <person name="Santos A.J."/>
        </authorList>
    </citation>
    <scope>NUCLEOTIDE SEQUENCE</scope>
    <source>
        <tissue evidence="1">Shoot tissue taken approximately 20 cm above the soil surface</tissue>
    </source>
</reference>
<dbReference type="EMBL" id="GBRH01229721">
    <property type="protein sequence ID" value="JAD68174.1"/>
    <property type="molecule type" value="Transcribed_RNA"/>
</dbReference>